<proteinExistence type="predicted"/>
<accession>A0AB35U3G5</accession>
<protein>
    <submittedName>
        <fullName evidence="2">DUF4428 domain-containing protein</fullName>
    </submittedName>
</protein>
<dbReference type="Proteomes" id="UP001286174">
    <property type="component" value="Unassembled WGS sequence"/>
</dbReference>
<dbReference type="Pfam" id="PF14471">
    <property type="entry name" value="DUF4428"/>
    <property type="match status" value="1"/>
</dbReference>
<keyword evidence="3" id="KW-1185">Reference proteome</keyword>
<dbReference type="EMBL" id="JALBUR010000006">
    <property type="protein sequence ID" value="MDX8419224.1"/>
    <property type="molecule type" value="Genomic_DNA"/>
</dbReference>
<gene>
    <name evidence="2" type="ORF">MOZ60_03850</name>
</gene>
<name>A0AB35U3G5_9FIRM</name>
<dbReference type="InterPro" id="IPR027872">
    <property type="entry name" value="DUF4428"/>
</dbReference>
<comment type="caution">
    <text evidence="2">The sequence shown here is derived from an EMBL/GenBank/DDBJ whole genome shotgun (WGS) entry which is preliminary data.</text>
</comment>
<evidence type="ECO:0000313" key="2">
    <source>
        <dbReference type="EMBL" id="MDX8419224.1"/>
    </source>
</evidence>
<feature type="domain" description="DUF4428" evidence="1">
    <location>
        <begin position="5"/>
        <end position="39"/>
    </location>
</feature>
<dbReference type="AlphaFoldDB" id="A0AB35U3G5"/>
<sequence length="254" mass="28422">MAKQNCKHCGKEIGFASQVKLADGSFICRDCYKQAGRVFNNMVHTYPAYERLLKEQERNGRIVTSILREQKKSEVFGDESGWILYCYAASGLMFFKTERGGFAGLGGDKTYNIYRYADLASYEEADGNQAIDARTKPDKKYVHLVFDGDYAVRDIYMPSKPGMTKKLANYFDECFGLGGKGFRGFRNSIKKNKQDIMAAAAITQGVKSMLSGGDQEQAAQVITDQAKLVLQGDRSDWIRKTNEVLASAGINWEV</sequence>
<evidence type="ECO:0000259" key="1">
    <source>
        <dbReference type="Pfam" id="PF14471"/>
    </source>
</evidence>
<evidence type="ECO:0000313" key="3">
    <source>
        <dbReference type="Proteomes" id="UP001286174"/>
    </source>
</evidence>
<organism evidence="2 3">
    <name type="scientific">Grylomicrobium aquisgranensis</name>
    <dbReference type="NCBI Taxonomy" id="2926318"/>
    <lineage>
        <taxon>Bacteria</taxon>
        <taxon>Bacillati</taxon>
        <taxon>Bacillota</taxon>
        <taxon>Erysipelotrichia</taxon>
        <taxon>Erysipelotrichales</taxon>
        <taxon>Erysipelotrichaceae</taxon>
        <taxon>Grylomicrobium</taxon>
    </lineage>
</organism>
<reference evidence="2 3" key="1">
    <citation type="submission" date="2022-03" db="EMBL/GenBank/DDBJ databases">
        <title>Novel taxa within the pig intestine.</title>
        <authorList>
            <person name="Wylensek D."/>
            <person name="Bishof K."/>
            <person name="Afrizal A."/>
            <person name="Clavel T."/>
        </authorList>
    </citation>
    <scope>NUCLEOTIDE SEQUENCE [LARGE SCALE GENOMIC DNA]</scope>
    <source>
        <strain evidence="2 3">CLA-KB-P133</strain>
    </source>
</reference>
<dbReference type="RefSeq" id="WP_370595712.1">
    <property type="nucleotide sequence ID" value="NZ_JALBUR010000006.1"/>
</dbReference>